<protein>
    <submittedName>
        <fullName evidence="2">Uncharacterized protein</fullName>
    </submittedName>
</protein>
<comment type="caution">
    <text evidence="2">The sequence shown here is derived from an EMBL/GenBank/DDBJ whole genome shotgun (WGS) entry which is preliminary data.</text>
</comment>
<keyword evidence="1" id="KW-1133">Transmembrane helix</keyword>
<sequence length="59" mass="6614">MKSSTMLNTPKSIMYCWAALAVAAGGGYYLAKREIDNSRRERAITARLERYAALDSQNK</sequence>
<gene>
    <name evidence="2" type="ORF">K7432_000445</name>
</gene>
<evidence type="ECO:0000313" key="2">
    <source>
        <dbReference type="EMBL" id="KAK9768689.1"/>
    </source>
</evidence>
<keyword evidence="3" id="KW-1185">Reference proteome</keyword>
<evidence type="ECO:0000256" key="1">
    <source>
        <dbReference type="SAM" id="Phobius"/>
    </source>
</evidence>
<proteinExistence type="predicted"/>
<feature type="transmembrane region" description="Helical" evidence="1">
    <location>
        <begin position="12"/>
        <end position="31"/>
    </location>
</feature>
<dbReference type="InterPro" id="IPR031833">
    <property type="entry name" value="DUF4748"/>
</dbReference>
<dbReference type="Pfam" id="PF15932">
    <property type="entry name" value="DUF4748"/>
    <property type="match status" value="1"/>
</dbReference>
<evidence type="ECO:0000313" key="3">
    <source>
        <dbReference type="Proteomes" id="UP001479436"/>
    </source>
</evidence>
<accession>A0ABR2X4M0</accession>
<keyword evidence="1" id="KW-0472">Membrane</keyword>
<dbReference type="Proteomes" id="UP001479436">
    <property type="component" value="Unassembled WGS sequence"/>
</dbReference>
<name>A0ABR2X4M0_9FUNG</name>
<keyword evidence="1" id="KW-0812">Transmembrane</keyword>
<dbReference type="EMBL" id="JASJQH010000008">
    <property type="protein sequence ID" value="KAK9768689.1"/>
    <property type="molecule type" value="Genomic_DNA"/>
</dbReference>
<reference evidence="2 3" key="1">
    <citation type="submission" date="2023-04" db="EMBL/GenBank/DDBJ databases">
        <title>Genome of Basidiobolus ranarum AG-B5.</title>
        <authorList>
            <person name="Stajich J.E."/>
            <person name="Carter-House D."/>
            <person name="Gryganskyi A."/>
        </authorList>
    </citation>
    <scope>NUCLEOTIDE SEQUENCE [LARGE SCALE GENOMIC DNA]</scope>
    <source>
        <strain evidence="2 3">AG-B5</strain>
    </source>
</reference>
<organism evidence="2 3">
    <name type="scientific">Basidiobolus ranarum</name>
    <dbReference type="NCBI Taxonomy" id="34480"/>
    <lineage>
        <taxon>Eukaryota</taxon>
        <taxon>Fungi</taxon>
        <taxon>Fungi incertae sedis</taxon>
        <taxon>Zoopagomycota</taxon>
        <taxon>Entomophthoromycotina</taxon>
        <taxon>Basidiobolomycetes</taxon>
        <taxon>Basidiobolales</taxon>
        <taxon>Basidiobolaceae</taxon>
        <taxon>Basidiobolus</taxon>
    </lineage>
</organism>